<reference evidence="2 3" key="1">
    <citation type="submission" date="2019-11" db="EMBL/GenBank/DDBJ databases">
        <title>Eggerthellaceae novel genus isolated from the rectal contents of marmort.</title>
        <authorList>
            <person name="Zhang G."/>
        </authorList>
    </citation>
    <scope>NUCLEOTIDE SEQUENCE [LARGE SCALE GENOMIC DNA]</scope>
    <source>
        <strain evidence="3">zg-886</strain>
    </source>
</reference>
<proteinExistence type="predicted"/>
<accession>A0ABX0IKC3</accession>
<evidence type="ECO:0000313" key="3">
    <source>
        <dbReference type="Proteomes" id="UP000636394"/>
    </source>
</evidence>
<feature type="region of interest" description="Disordered" evidence="1">
    <location>
        <begin position="1"/>
        <end position="38"/>
    </location>
</feature>
<dbReference type="EMBL" id="WPCR01000029">
    <property type="protein sequence ID" value="NHM15050.1"/>
    <property type="molecule type" value="Genomic_DNA"/>
</dbReference>
<name>A0ABX0IKC3_9ACTN</name>
<evidence type="ECO:0000256" key="1">
    <source>
        <dbReference type="SAM" id="MobiDB-lite"/>
    </source>
</evidence>
<dbReference type="Proteomes" id="UP000636394">
    <property type="component" value="Unassembled WGS sequence"/>
</dbReference>
<feature type="compositionally biased region" description="Low complexity" evidence="1">
    <location>
        <begin position="9"/>
        <end position="22"/>
    </location>
</feature>
<protein>
    <submittedName>
        <fullName evidence="2">Uncharacterized protein</fullName>
    </submittedName>
</protein>
<gene>
    <name evidence="2" type="ORF">GMI68_09890</name>
</gene>
<comment type="caution">
    <text evidence="2">The sequence shown here is derived from an EMBL/GenBank/DDBJ whole genome shotgun (WGS) entry which is preliminary data.</text>
</comment>
<evidence type="ECO:0000313" key="2">
    <source>
        <dbReference type="EMBL" id="NHM15050.1"/>
    </source>
</evidence>
<organism evidence="2 3">
    <name type="scientific">Xiamenia xianingshaonis</name>
    <dbReference type="NCBI Taxonomy" id="2682776"/>
    <lineage>
        <taxon>Bacteria</taxon>
        <taxon>Bacillati</taxon>
        <taxon>Actinomycetota</taxon>
        <taxon>Coriobacteriia</taxon>
        <taxon>Eggerthellales</taxon>
        <taxon>Eggerthellaceae</taxon>
        <taxon>Xiamenia</taxon>
    </lineage>
</organism>
<keyword evidence="3" id="KW-1185">Reference proteome</keyword>
<sequence length="38" mass="4329">MSAPRAWCTTARSRCRPSPSRTPRSRRSTRATARARLI</sequence>